<dbReference type="Proteomes" id="UP000037146">
    <property type="component" value="Unassembled WGS sequence"/>
</dbReference>
<dbReference type="RefSeq" id="WP_342670993.1">
    <property type="nucleotide sequence ID" value="NZ_LFZW01000001.1"/>
</dbReference>
<feature type="domain" description="YtkA-like" evidence="3">
    <location>
        <begin position="32"/>
        <end position="111"/>
    </location>
</feature>
<evidence type="ECO:0000256" key="1">
    <source>
        <dbReference type="SAM" id="MobiDB-lite"/>
    </source>
</evidence>
<evidence type="ECO:0000313" key="5">
    <source>
        <dbReference type="Proteomes" id="UP000037146"/>
    </source>
</evidence>
<feature type="compositionally biased region" description="Basic and acidic residues" evidence="1">
    <location>
        <begin position="133"/>
        <end position="151"/>
    </location>
</feature>
<feature type="region of interest" description="Disordered" evidence="1">
    <location>
        <begin position="128"/>
        <end position="151"/>
    </location>
</feature>
<evidence type="ECO:0000259" key="3">
    <source>
        <dbReference type="Pfam" id="PF13115"/>
    </source>
</evidence>
<dbReference type="EMBL" id="LFZW01000001">
    <property type="protein sequence ID" value="KMY50464.1"/>
    <property type="molecule type" value="Genomic_DNA"/>
</dbReference>
<reference evidence="5" key="1">
    <citation type="submission" date="2015-07" db="EMBL/GenBank/DDBJ databases">
        <title>Genome sequencing project for genomic taxonomy and phylogenomics of Bacillus-like bacteria.</title>
        <authorList>
            <person name="Liu B."/>
            <person name="Wang J."/>
            <person name="Zhu Y."/>
            <person name="Liu G."/>
            <person name="Chen Q."/>
            <person name="Chen Z."/>
            <person name="Lan J."/>
            <person name="Che J."/>
            <person name="Ge C."/>
            <person name="Shi H."/>
            <person name="Pan Z."/>
            <person name="Liu X."/>
        </authorList>
    </citation>
    <scope>NUCLEOTIDE SEQUENCE [LARGE SCALE GENOMIC DNA]</scope>
    <source>
        <strain evidence="5">FJAT-27997</strain>
    </source>
</reference>
<sequence>MRKKVGSILLIISMMVLAACSNNQGKGTEPKMLNVELTINPEHAQVNDVVTFKAKVTYGDEAVEDADEVKFEIWRSQSENHETIEVKHSKDGVYQLEQSFSEEGTYYVYAHVQARDLHNMPKKEFVIGAASEPEEKSTSKSMNDESQHNHQ</sequence>
<feature type="chain" id="PRO_5039420000" description="YtkA-like domain-containing protein" evidence="2">
    <location>
        <begin position="19"/>
        <end position="151"/>
    </location>
</feature>
<name>A0A0K9GUV0_9BACI</name>
<protein>
    <recommendedName>
        <fullName evidence="3">YtkA-like domain-containing protein</fullName>
    </recommendedName>
</protein>
<keyword evidence="2" id="KW-0732">Signal</keyword>
<dbReference type="InterPro" id="IPR032693">
    <property type="entry name" value="YtkA-like_dom"/>
</dbReference>
<accession>A0A0K9GUV0</accession>
<gene>
    <name evidence="4" type="ORF">AC625_13935</name>
</gene>
<dbReference type="STRING" id="1679170.AC625_13935"/>
<organism evidence="4 5">
    <name type="scientific">Peribacillus loiseleuriae</name>
    <dbReference type="NCBI Taxonomy" id="1679170"/>
    <lineage>
        <taxon>Bacteria</taxon>
        <taxon>Bacillati</taxon>
        <taxon>Bacillota</taxon>
        <taxon>Bacilli</taxon>
        <taxon>Bacillales</taxon>
        <taxon>Bacillaceae</taxon>
        <taxon>Peribacillus</taxon>
    </lineage>
</organism>
<dbReference type="PATRIC" id="fig|1679170.3.peg.3180"/>
<evidence type="ECO:0000256" key="2">
    <source>
        <dbReference type="SAM" id="SignalP"/>
    </source>
</evidence>
<dbReference type="AlphaFoldDB" id="A0A0K9GUV0"/>
<feature type="signal peptide" evidence="2">
    <location>
        <begin position="1"/>
        <end position="18"/>
    </location>
</feature>
<proteinExistence type="predicted"/>
<dbReference type="Pfam" id="PF13115">
    <property type="entry name" value="YtkA"/>
    <property type="match status" value="1"/>
</dbReference>
<dbReference type="PROSITE" id="PS51257">
    <property type="entry name" value="PROKAR_LIPOPROTEIN"/>
    <property type="match status" value="1"/>
</dbReference>
<comment type="caution">
    <text evidence="4">The sequence shown here is derived from an EMBL/GenBank/DDBJ whole genome shotgun (WGS) entry which is preliminary data.</text>
</comment>
<evidence type="ECO:0000313" key="4">
    <source>
        <dbReference type="EMBL" id="KMY50464.1"/>
    </source>
</evidence>
<keyword evidence="5" id="KW-1185">Reference proteome</keyword>